<evidence type="ECO:0000313" key="3">
    <source>
        <dbReference type="Proteomes" id="UP000324897"/>
    </source>
</evidence>
<reference evidence="2 3" key="1">
    <citation type="journal article" date="2019" name="Sci. Rep.">
        <title>A high-quality genome of Eragrostis curvula grass provides insights into Poaceae evolution and supports new strategies to enhance forage quality.</title>
        <authorList>
            <person name="Carballo J."/>
            <person name="Santos B.A.C.M."/>
            <person name="Zappacosta D."/>
            <person name="Garbus I."/>
            <person name="Selva J.P."/>
            <person name="Gallo C.A."/>
            <person name="Diaz A."/>
            <person name="Albertini E."/>
            <person name="Caccamo M."/>
            <person name="Echenique V."/>
        </authorList>
    </citation>
    <scope>NUCLEOTIDE SEQUENCE [LARGE SCALE GENOMIC DNA]</scope>
    <source>
        <strain evidence="3">cv. Victoria</strain>
        <tissue evidence="2">Leaf</tissue>
    </source>
</reference>
<feature type="region of interest" description="Disordered" evidence="1">
    <location>
        <begin position="1"/>
        <end position="23"/>
    </location>
</feature>
<protein>
    <submittedName>
        <fullName evidence="2">Uncharacterized protein</fullName>
    </submittedName>
</protein>
<dbReference type="EMBL" id="RWGY01000011">
    <property type="protein sequence ID" value="TVU28829.1"/>
    <property type="molecule type" value="Genomic_DNA"/>
</dbReference>
<accession>A0A5J9UY95</accession>
<name>A0A5J9UY95_9POAL</name>
<keyword evidence="3" id="KW-1185">Reference proteome</keyword>
<evidence type="ECO:0000256" key="1">
    <source>
        <dbReference type="SAM" id="MobiDB-lite"/>
    </source>
</evidence>
<proteinExistence type="predicted"/>
<dbReference type="Proteomes" id="UP000324897">
    <property type="component" value="Chromosome 1"/>
</dbReference>
<evidence type="ECO:0000313" key="2">
    <source>
        <dbReference type="EMBL" id="TVU28829.1"/>
    </source>
</evidence>
<dbReference type="Gramene" id="TVU28829">
    <property type="protein sequence ID" value="TVU28829"/>
    <property type="gene ID" value="EJB05_20364"/>
</dbReference>
<dbReference type="AlphaFoldDB" id="A0A5J9UY95"/>
<comment type="caution">
    <text evidence="2">The sequence shown here is derived from an EMBL/GenBank/DDBJ whole genome shotgun (WGS) entry which is preliminary data.</text>
</comment>
<feature type="compositionally biased region" description="Basic and acidic residues" evidence="1">
    <location>
        <begin position="1"/>
        <end position="12"/>
    </location>
</feature>
<sequence length="107" mass="11537">GDSAAIRRDRVATGDLRPPRRRHPPRAIQLLVQATRRSLKLPSLAVHGPSSSALRNCPWLVIGDVSRPLSSHPLMAWASYMKCDGMELSSEGNADALLVRVAACISG</sequence>
<feature type="non-terminal residue" evidence="2">
    <location>
        <position position="1"/>
    </location>
</feature>
<organism evidence="2 3">
    <name type="scientific">Eragrostis curvula</name>
    <name type="common">weeping love grass</name>
    <dbReference type="NCBI Taxonomy" id="38414"/>
    <lineage>
        <taxon>Eukaryota</taxon>
        <taxon>Viridiplantae</taxon>
        <taxon>Streptophyta</taxon>
        <taxon>Embryophyta</taxon>
        <taxon>Tracheophyta</taxon>
        <taxon>Spermatophyta</taxon>
        <taxon>Magnoliopsida</taxon>
        <taxon>Liliopsida</taxon>
        <taxon>Poales</taxon>
        <taxon>Poaceae</taxon>
        <taxon>PACMAD clade</taxon>
        <taxon>Chloridoideae</taxon>
        <taxon>Eragrostideae</taxon>
        <taxon>Eragrostidinae</taxon>
        <taxon>Eragrostis</taxon>
    </lineage>
</organism>
<gene>
    <name evidence="2" type="ORF">EJB05_20364</name>
</gene>